<protein>
    <submittedName>
        <fullName evidence="2">Uncharacterized protein</fullName>
    </submittedName>
</protein>
<dbReference type="AlphaFoldDB" id="A0A4Q4TPH5"/>
<dbReference type="OrthoDB" id="4779883at2759"/>
<evidence type="ECO:0000313" key="3">
    <source>
        <dbReference type="Proteomes" id="UP000293360"/>
    </source>
</evidence>
<proteinExistence type="predicted"/>
<sequence length="381" mass="42078">MTQISPEPGTSEVPTIPSSVDPLVTVFFTRSTTPQPFFGETVPAALRRTKSSSSSNYLDRSNAPVLQEATADDNRGRPSSVTQDVESPFVTIGAFLLKKDRNRDKFSSPKASSQPEPIWRIGDGFSEDEKRLEPGFLIPGKHKRRRTRSLSRLGRLETEPGDGKDTQVTSLKFGTVPAPQIKRRPGPPKDIWPTTENFADDTTVRVAERTIPDSQSFIPETQRYLQRTHRCRVEGDEKPDSFPYVGPRNRSPLEFKDFRGVQNTPPKLGLPLATQTTLSFQQESEFGSGESEGPEEFEEVYYVENGEGGYEEAVSSEWISALEECNGSEDSDATPGGYPPSTPSSCRSSELSHIAEQALGTGRGVSRTVDDRDVEDDALEI</sequence>
<feature type="compositionally biased region" description="Acidic residues" evidence="1">
    <location>
        <begin position="372"/>
        <end position="381"/>
    </location>
</feature>
<evidence type="ECO:0000256" key="1">
    <source>
        <dbReference type="SAM" id="MobiDB-lite"/>
    </source>
</evidence>
<comment type="caution">
    <text evidence="2">The sequence shown here is derived from an EMBL/GenBank/DDBJ whole genome shotgun (WGS) entry which is preliminary data.</text>
</comment>
<feature type="region of interest" description="Disordered" evidence="1">
    <location>
        <begin position="234"/>
        <end position="298"/>
    </location>
</feature>
<dbReference type="Proteomes" id="UP000293360">
    <property type="component" value="Unassembled WGS sequence"/>
</dbReference>
<evidence type="ECO:0000313" key="2">
    <source>
        <dbReference type="EMBL" id="RYP07460.1"/>
    </source>
</evidence>
<gene>
    <name evidence="2" type="ORF">DL764_002467</name>
</gene>
<accession>A0A4Q4TPH5</accession>
<keyword evidence="3" id="KW-1185">Reference proteome</keyword>
<reference evidence="2 3" key="1">
    <citation type="submission" date="2018-06" db="EMBL/GenBank/DDBJ databases">
        <title>Complete Genomes of Monosporascus.</title>
        <authorList>
            <person name="Robinson A.J."/>
            <person name="Natvig D.O."/>
        </authorList>
    </citation>
    <scope>NUCLEOTIDE SEQUENCE [LARGE SCALE GENOMIC DNA]</scope>
    <source>
        <strain evidence="2 3">CBS 110550</strain>
    </source>
</reference>
<organism evidence="2 3">
    <name type="scientific">Monosporascus ibericus</name>
    <dbReference type="NCBI Taxonomy" id="155417"/>
    <lineage>
        <taxon>Eukaryota</taxon>
        <taxon>Fungi</taxon>
        <taxon>Dikarya</taxon>
        <taxon>Ascomycota</taxon>
        <taxon>Pezizomycotina</taxon>
        <taxon>Sordariomycetes</taxon>
        <taxon>Xylariomycetidae</taxon>
        <taxon>Xylariales</taxon>
        <taxon>Xylariales incertae sedis</taxon>
        <taxon>Monosporascus</taxon>
    </lineage>
</organism>
<feature type="region of interest" description="Disordered" evidence="1">
    <location>
        <begin position="325"/>
        <end position="381"/>
    </location>
</feature>
<feature type="region of interest" description="Disordered" evidence="1">
    <location>
        <begin position="177"/>
        <end position="196"/>
    </location>
</feature>
<feature type="region of interest" description="Disordered" evidence="1">
    <location>
        <begin position="48"/>
        <end position="84"/>
    </location>
</feature>
<name>A0A4Q4TPH5_9PEZI</name>
<feature type="compositionally biased region" description="Polar residues" evidence="1">
    <location>
        <begin position="273"/>
        <end position="282"/>
    </location>
</feature>
<dbReference type="EMBL" id="QJNU01000096">
    <property type="protein sequence ID" value="RYP07460.1"/>
    <property type="molecule type" value="Genomic_DNA"/>
</dbReference>